<sequence length="311" mass="35677">MVVLRRSGVHPISKSQDRETMLNKASSNRVSSEEHITFTTTYSPQFKEITDIIRKRIPMLSQDKKLNQILSKPVRYIAKKSPQSEQHLIPQPLCYMIPCIQVPIRVSFQEVRFYIPSVDEHLRQYSGEIQDQTFIITFLMTCFVLPLILIFVSYGKLMRKLRKVSDTQSRLGSSRKPEKEVTRMVIIMILAFLICWSPYAAFSILVTAHPTIELDPRLSAIPAFFAKTASMYNPLSTCLLQMFHCNDLDLKESNNPTTERVMLNRTNHGSEMHTIAAHISTNNGNRKTEEEQSSCNSFAQLPMSENKICPM</sequence>
<keyword evidence="12" id="KW-1185">Reference proteome</keyword>
<keyword evidence="2 9" id="KW-0812">Transmembrane</keyword>
<evidence type="ECO:0000256" key="8">
    <source>
        <dbReference type="SAM" id="MobiDB-lite"/>
    </source>
</evidence>
<feature type="domain" description="G-protein coupled receptors family 1 profile" evidence="10">
    <location>
        <begin position="135"/>
        <end position="237"/>
    </location>
</feature>
<dbReference type="PROSITE" id="PS50262">
    <property type="entry name" value="G_PROTEIN_RECEP_F1_2"/>
    <property type="match status" value="1"/>
</dbReference>
<comment type="subcellular location">
    <subcellularLocation>
        <location evidence="1">Membrane</location>
        <topology evidence="1">Multi-pass membrane protein</topology>
    </subcellularLocation>
</comment>
<dbReference type="PANTHER" id="PTHR24240">
    <property type="entry name" value="OPSIN"/>
    <property type="match status" value="1"/>
</dbReference>
<proteinExistence type="predicted"/>
<reference evidence="11" key="1">
    <citation type="submission" date="2023-07" db="EMBL/GenBank/DDBJ databases">
        <authorList>
            <person name="Stuckert A."/>
        </authorList>
    </citation>
    <scope>NUCLEOTIDE SEQUENCE</scope>
</reference>
<dbReference type="Gene3D" id="1.20.1070.10">
    <property type="entry name" value="Rhodopsin 7-helix transmembrane proteins"/>
    <property type="match status" value="1"/>
</dbReference>
<protein>
    <recommendedName>
        <fullName evidence="10">G-protein coupled receptors family 1 profile domain-containing protein</fullName>
    </recommendedName>
</protein>
<organism evidence="11 12">
    <name type="scientific">Ranitomeya imitator</name>
    <name type="common">mimic poison frog</name>
    <dbReference type="NCBI Taxonomy" id="111125"/>
    <lineage>
        <taxon>Eukaryota</taxon>
        <taxon>Metazoa</taxon>
        <taxon>Chordata</taxon>
        <taxon>Craniata</taxon>
        <taxon>Vertebrata</taxon>
        <taxon>Euteleostomi</taxon>
        <taxon>Amphibia</taxon>
        <taxon>Batrachia</taxon>
        <taxon>Anura</taxon>
        <taxon>Neobatrachia</taxon>
        <taxon>Hyloidea</taxon>
        <taxon>Dendrobatidae</taxon>
        <taxon>Dendrobatinae</taxon>
        <taxon>Ranitomeya</taxon>
    </lineage>
</organism>
<feature type="transmembrane region" description="Helical" evidence="9">
    <location>
        <begin position="134"/>
        <end position="154"/>
    </location>
</feature>
<comment type="caution">
    <text evidence="11">The sequence shown here is derived from an EMBL/GenBank/DDBJ whole genome shotgun (WGS) entry which is preliminary data.</text>
</comment>
<dbReference type="Pfam" id="PF00001">
    <property type="entry name" value="7tm_1"/>
    <property type="match status" value="1"/>
</dbReference>
<name>A0ABN9MJU6_9NEOB</name>
<evidence type="ECO:0000256" key="7">
    <source>
        <dbReference type="ARBA" id="ARBA00023224"/>
    </source>
</evidence>
<evidence type="ECO:0000256" key="6">
    <source>
        <dbReference type="ARBA" id="ARBA00023170"/>
    </source>
</evidence>
<feature type="region of interest" description="Disordered" evidence="8">
    <location>
        <begin position="1"/>
        <end position="28"/>
    </location>
</feature>
<evidence type="ECO:0000256" key="2">
    <source>
        <dbReference type="ARBA" id="ARBA00022692"/>
    </source>
</evidence>
<dbReference type="EMBL" id="CAUEEQ010075475">
    <property type="protein sequence ID" value="CAJ0966587.1"/>
    <property type="molecule type" value="Genomic_DNA"/>
</dbReference>
<dbReference type="InterPro" id="IPR017452">
    <property type="entry name" value="GPCR_Rhodpsn_7TM"/>
</dbReference>
<accession>A0ABN9MJU6</accession>
<dbReference type="InterPro" id="IPR050125">
    <property type="entry name" value="GPCR_opsins"/>
</dbReference>
<evidence type="ECO:0000313" key="12">
    <source>
        <dbReference type="Proteomes" id="UP001176940"/>
    </source>
</evidence>
<dbReference type="SUPFAM" id="SSF81321">
    <property type="entry name" value="Family A G protein-coupled receptor-like"/>
    <property type="match status" value="1"/>
</dbReference>
<keyword evidence="5 9" id="KW-0472">Membrane</keyword>
<evidence type="ECO:0000259" key="10">
    <source>
        <dbReference type="PROSITE" id="PS50262"/>
    </source>
</evidence>
<keyword evidence="6" id="KW-0675">Receptor</keyword>
<feature type="transmembrane region" description="Helical" evidence="9">
    <location>
        <begin position="184"/>
        <end position="206"/>
    </location>
</feature>
<evidence type="ECO:0000256" key="3">
    <source>
        <dbReference type="ARBA" id="ARBA00022989"/>
    </source>
</evidence>
<keyword evidence="7" id="KW-0807">Transducer</keyword>
<evidence type="ECO:0000256" key="9">
    <source>
        <dbReference type="SAM" id="Phobius"/>
    </source>
</evidence>
<evidence type="ECO:0000256" key="4">
    <source>
        <dbReference type="ARBA" id="ARBA00023040"/>
    </source>
</evidence>
<dbReference type="Proteomes" id="UP001176940">
    <property type="component" value="Unassembled WGS sequence"/>
</dbReference>
<dbReference type="PRINTS" id="PR00237">
    <property type="entry name" value="GPCRRHODOPSN"/>
</dbReference>
<evidence type="ECO:0000256" key="1">
    <source>
        <dbReference type="ARBA" id="ARBA00004141"/>
    </source>
</evidence>
<gene>
    <name evidence="11" type="ORF">RIMI_LOCUS21440293</name>
</gene>
<evidence type="ECO:0000313" key="11">
    <source>
        <dbReference type="EMBL" id="CAJ0966587.1"/>
    </source>
</evidence>
<evidence type="ECO:0000256" key="5">
    <source>
        <dbReference type="ARBA" id="ARBA00023136"/>
    </source>
</evidence>
<keyword evidence="3 9" id="KW-1133">Transmembrane helix</keyword>
<keyword evidence="4" id="KW-0297">G-protein coupled receptor</keyword>
<dbReference type="InterPro" id="IPR000276">
    <property type="entry name" value="GPCR_Rhodpsn"/>
</dbReference>